<reference evidence="2 3" key="1">
    <citation type="submission" date="2016-10" db="EMBL/GenBank/DDBJ databases">
        <authorList>
            <person name="de Groot N.N."/>
        </authorList>
    </citation>
    <scope>NUCLEOTIDE SEQUENCE [LARGE SCALE GENOMIC DNA]</scope>
    <source>
        <strain evidence="2 3">DSM 9179</strain>
    </source>
</reference>
<dbReference type="STRING" id="99656.SAMN05421659_105173"/>
<dbReference type="Proteomes" id="UP000199701">
    <property type="component" value="Unassembled WGS sequence"/>
</dbReference>
<accession>A0A1I0PLP7</accession>
<dbReference type="OrthoDB" id="1938125at2"/>
<keyword evidence="1" id="KW-1133">Transmembrane helix</keyword>
<evidence type="ECO:0000313" key="3">
    <source>
        <dbReference type="Proteomes" id="UP000199701"/>
    </source>
</evidence>
<feature type="transmembrane region" description="Helical" evidence="1">
    <location>
        <begin position="44"/>
        <end position="67"/>
    </location>
</feature>
<evidence type="ECO:0000313" key="2">
    <source>
        <dbReference type="EMBL" id="SEW15181.1"/>
    </source>
</evidence>
<protein>
    <submittedName>
        <fullName evidence="2">Uncharacterized protein</fullName>
    </submittedName>
</protein>
<dbReference type="RefSeq" id="WP_092452697.1">
    <property type="nucleotide sequence ID" value="NZ_FOJI01000005.1"/>
</dbReference>
<name>A0A1I0PLP7_9FIRM</name>
<dbReference type="AlphaFoldDB" id="A0A1I0PLP7"/>
<keyword evidence="1" id="KW-0472">Membrane</keyword>
<feature type="transmembrane region" description="Helical" evidence="1">
    <location>
        <begin position="73"/>
        <end position="93"/>
    </location>
</feature>
<dbReference type="EMBL" id="FOJI01000005">
    <property type="protein sequence ID" value="SEW15181.1"/>
    <property type="molecule type" value="Genomic_DNA"/>
</dbReference>
<evidence type="ECO:0000256" key="1">
    <source>
        <dbReference type="SAM" id="Phobius"/>
    </source>
</evidence>
<proteinExistence type="predicted"/>
<keyword evidence="1" id="KW-0812">Transmembrane</keyword>
<keyword evidence="3" id="KW-1185">Reference proteome</keyword>
<sequence length="110" mass="13369">MARRLKEYIKYMDKQLSKEMSKEEKRIYKDDLLIQIGFFQHERLIHLIVTITFAILSMMSIFCSFSYQKVGLYVLILLLLSLLIPYIKHYYVLENGVQKLYVYYDRLKKE</sequence>
<gene>
    <name evidence="2" type="ORF">SAMN05421659_105173</name>
</gene>
<organism evidence="2 3">
    <name type="scientific">[Clostridium] fimetarium</name>
    <dbReference type="NCBI Taxonomy" id="99656"/>
    <lineage>
        <taxon>Bacteria</taxon>
        <taxon>Bacillati</taxon>
        <taxon>Bacillota</taxon>
        <taxon>Clostridia</taxon>
        <taxon>Lachnospirales</taxon>
        <taxon>Lachnospiraceae</taxon>
    </lineage>
</organism>